<protein>
    <submittedName>
        <fullName evidence="1">Uncharacterized protein</fullName>
    </submittedName>
</protein>
<name>A0AC61L727_9EURY</name>
<evidence type="ECO:0000313" key="1">
    <source>
        <dbReference type="EMBL" id="PXF62147.1"/>
    </source>
</evidence>
<sequence length="369" mass="41015">MSWSYSYIRQETRDEIDIEHRPIGSSDKTAEQRVCSMLQLNRSCRPHANIRERRRETLGGGGRFEERMTERVSADTKIIAGIPAYNEQYSVCGLIHATMDYADDVIVVDDGSTDNTSKLAKRAGAVVVRHKINQGKTAAIQTIIAEAIMRDADVLVLLDADGQHDPEEIPSLLKPVLEDEYEFVMGSRKLNGSKKIGKRPLIRPFGQFVLKIGLGAITKKKYTDPECGFRVLSRRAMEVMEFKGSGFSVEAEMIRLAEAHGLKSIEVPMAEIYVENGSTLNPWRHGFSNLKRILAWIAEKRPLFFFGVLGMWFTVIGLILGANAIYIANTSGNVALGSALASVLYIVIGVFSMFTGLILSEIERGKGQR</sequence>
<evidence type="ECO:0000313" key="2">
    <source>
        <dbReference type="Proteomes" id="UP000248329"/>
    </source>
</evidence>
<dbReference type="EMBL" id="PQXF01000001">
    <property type="protein sequence ID" value="PXF62147.1"/>
    <property type="molecule type" value="Genomic_DNA"/>
</dbReference>
<comment type="caution">
    <text evidence="1">The sequence shown here is derived from an EMBL/GenBank/DDBJ whole genome shotgun (WGS) entry which is preliminary data.</text>
</comment>
<proteinExistence type="predicted"/>
<dbReference type="Proteomes" id="UP000248329">
    <property type="component" value="Unassembled WGS sequence"/>
</dbReference>
<accession>A0AC61L727</accession>
<gene>
    <name evidence="1" type="ORF">C4B59_00615</name>
</gene>
<reference evidence="1" key="1">
    <citation type="submission" date="2018-01" db="EMBL/GenBank/DDBJ databases">
        <authorList>
            <person name="Krukenberg V."/>
        </authorList>
    </citation>
    <scope>NUCLEOTIDE SEQUENCE</scope>
    <source>
        <strain evidence="1">E20ANME2</strain>
    </source>
</reference>
<organism evidence="1 2">
    <name type="scientific">Candidatus Methanogaster sp</name>
    <dbReference type="NCBI Taxonomy" id="3386292"/>
    <lineage>
        <taxon>Archaea</taxon>
        <taxon>Methanobacteriati</taxon>
        <taxon>Methanobacteriota</taxon>
        <taxon>Stenosarchaea group</taxon>
        <taxon>Methanomicrobia</taxon>
        <taxon>Methanosarcinales</taxon>
        <taxon>ANME-2 cluster</taxon>
        <taxon>Candidatus Methanogasteraceae</taxon>
        <taxon>Candidatus Methanogaster</taxon>
    </lineage>
</organism>